<gene>
    <name evidence="2" type="ORF">H1R20_g10500</name>
</gene>
<dbReference type="EMBL" id="JANBPK010001053">
    <property type="protein sequence ID" value="KAJ2926598.1"/>
    <property type="molecule type" value="Genomic_DNA"/>
</dbReference>
<accession>A0A9W8J9B6</accession>
<evidence type="ECO:0000313" key="2">
    <source>
        <dbReference type="EMBL" id="KAJ2926598.1"/>
    </source>
</evidence>
<protein>
    <submittedName>
        <fullName evidence="2">Uncharacterized protein</fullName>
    </submittedName>
</protein>
<dbReference type="Proteomes" id="UP001140091">
    <property type="component" value="Unassembled WGS sequence"/>
</dbReference>
<organism evidence="2 3">
    <name type="scientific">Candolleomyces eurysporus</name>
    <dbReference type="NCBI Taxonomy" id="2828524"/>
    <lineage>
        <taxon>Eukaryota</taxon>
        <taxon>Fungi</taxon>
        <taxon>Dikarya</taxon>
        <taxon>Basidiomycota</taxon>
        <taxon>Agaricomycotina</taxon>
        <taxon>Agaricomycetes</taxon>
        <taxon>Agaricomycetidae</taxon>
        <taxon>Agaricales</taxon>
        <taxon>Agaricineae</taxon>
        <taxon>Psathyrellaceae</taxon>
        <taxon>Candolleomyces</taxon>
    </lineage>
</organism>
<evidence type="ECO:0000313" key="3">
    <source>
        <dbReference type="Proteomes" id="UP001140091"/>
    </source>
</evidence>
<sequence>MHPPQNAQQLLASSSDPQSYQEESTFTVKSPDTSTTHRHHDTPVPQPSGIINLTHASSPAESVLTLPPGMAPSIHVESLGHDLNLGHDTIFPIVPEFFQRYDRKAFSEYKKTNMILKSFTLDFRSQPDPPGWEPILHPEGILYFYNEDKKVVTDANLYDRVYYDKITSDIAALEDFIRARNINMPDHYTLAMDLNMQPHGEIYTDYYYADHDRKIVFFFDDFETQTNLPVWWNLNGVTSIVHLKHEIEAQYWNHGVLFPSTIELTAERIVELRNIILHYLGG</sequence>
<comment type="caution">
    <text evidence="2">The sequence shown here is derived from an EMBL/GenBank/DDBJ whole genome shotgun (WGS) entry which is preliminary data.</text>
</comment>
<name>A0A9W8J9B6_9AGAR</name>
<dbReference type="OrthoDB" id="2657661at2759"/>
<dbReference type="AlphaFoldDB" id="A0A9W8J9B6"/>
<proteinExistence type="predicted"/>
<feature type="region of interest" description="Disordered" evidence="1">
    <location>
        <begin position="1"/>
        <end position="49"/>
    </location>
</feature>
<evidence type="ECO:0000256" key="1">
    <source>
        <dbReference type="SAM" id="MobiDB-lite"/>
    </source>
</evidence>
<keyword evidence="3" id="KW-1185">Reference proteome</keyword>
<reference evidence="2" key="1">
    <citation type="submission" date="2022-06" db="EMBL/GenBank/DDBJ databases">
        <title>Genome Sequence of Candolleomyces eurysporus.</title>
        <authorList>
            <person name="Buettner E."/>
        </authorList>
    </citation>
    <scope>NUCLEOTIDE SEQUENCE</scope>
    <source>
        <strain evidence="2">VTCC 930004</strain>
    </source>
</reference>
<feature type="compositionally biased region" description="Polar residues" evidence="1">
    <location>
        <begin position="1"/>
        <end position="34"/>
    </location>
</feature>
<feature type="non-terminal residue" evidence="2">
    <location>
        <position position="1"/>
    </location>
</feature>